<evidence type="ECO:0000313" key="1">
    <source>
        <dbReference type="EMBL" id="KAI7793691.1"/>
    </source>
</evidence>
<dbReference type="AlphaFoldDB" id="A0A9W7TBF6"/>
<proteinExistence type="predicted"/>
<organism evidence="1 2">
    <name type="scientific">Triplophysa rosa</name>
    <name type="common">Cave loach</name>
    <dbReference type="NCBI Taxonomy" id="992332"/>
    <lineage>
        <taxon>Eukaryota</taxon>
        <taxon>Metazoa</taxon>
        <taxon>Chordata</taxon>
        <taxon>Craniata</taxon>
        <taxon>Vertebrata</taxon>
        <taxon>Euteleostomi</taxon>
        <taxon>Actinopterygii</taxon>
        <taxon>Neopterygii</taxon>
        <taxon>Teleostei</taxon>
        <taxon>Ostariophysi</taxon>
        <taxon>Cypriniformes</taxon>
        <taxon>Nemacheilidae</taxon>
        <taxon>Triplophysa</taxon>
    </lineage>
</organism>
<evidence type="ECO:0000313" key="2">
    <source>
        <dbReference type="Proteomes" id="UP001059041"/>
    </source>
</evidence>
<reference evidence="1" key="1">
    <citation type="submission" date="2021-02" db="EMBL/GenBank/DDBJ databases">
        <title>Comparative genomics reveals that relaxation of natural selection precedes convergent phenotypic evolution of cavefish.</title>
        <authorList>
            <person name="Peng Z."/>
        </authorList>
    </citation>
    <scope>NUCLEOTIDE SEQUENCE</scope>
    <source>
        <tissue evidence="1">Muscle</tissue>
    </source>
</reference>
<keyword evidence="2" id="KW-1185">Reference proteome</keyword>
<dbReference type="Proteomes" id="UP001059041">
    <property type="component" value="Linkage Group LG22"/>
</dbReference>
<comment type="caution">
    <text evidence="1">The sequence shown here is derived from an EMBL/GenBank/DDBJ whole genome shotgun (WGS) entry which is preliminary data.</text>
</comment>
<protein>
    <submittedName>
        <fullName evidence="1">Uncharacterized protein</fullName>
    </submittedName>
</protein>
<feature type="non-terminal residue" evidence="1">
    <location>
        <position position="81"/>
    </location>
</feature>
<gene>
    <name evidence="1" type="ORF">IRJ41_025223</name>
</gene>
<name>A0A9W7TBF6_TRIRA</name>
<dbReference type="EMBL" id="JAFHDT010000022">
    <property type="protein sequence ID" value="KAI7793691.1"/>
    <property type="molecule type" value="Genomic_DNA"/>
</dbReference>
<sequence length="81" mass="9491">MCDERKKSDRLQLVHTPINSEFDRLVAIESGENTHAGLTSSWEYFFQLLSIEFGLTISLYIKRCSAVMLLWDTEPHFLWPK</sequence>
<accession>A0A9W7TBF6</accession>